<comment type="caution">
    <text evidence="2">The sequence shown here is derived from an EMBL/GenBank/DDBJ whole genome shotgun (WGS) entry which is preliminary data.</text>
</comment>
<evidence type="ECO:0000313" key="2">
    <source>
        <dbReference type="EMBL" id="SPJ92393.1"/>
    </source>
</evidence>
<feature type="compositionally biased region" description="Low complexity" evidence="1">
    <location>
        <begin position="18"/>
        <end position="28"/>
    </location>
</feature>
<dbReference type="EMBL" id="ONZP01000944">
    <property type="protein sequence ID" value="SPJ92393.1"/>
    <property type="molecule type" value="Genomic_DNA"/>
</dbReference>
<feature type="compositionally biased region" description="Basic residues" evidence="1">
    <location>
        <begin position="120"/>
        <end position="129"/>
    </location>
</feature>
<organism evidence="2 3">
    <name type="scientific">Fusarium torulosum</name>
    <dbReference type="NCBI Taxonomy" id="33205"/>
    <lineage>
        <taxon>Eukaryota</taxon>
        <taxon>Fungi</taxon>
        <taxon>Dikarya</taxon>
        <taxon>Ascomycota</taxon>
        <taxon>Pezizomycotina</taxon>
        <taxon>Sordariomycetes</taxon>
        <taxon>Hypocreomycetidae</taxon>
        <taxon>Hypocreales</taxon>
        <taxon>Nectriaceae</taxon>
        <taxon>Fusarium</taxon>
    </lineage>
</organism>
<keyword evidence="3" id="KW-1185">Reference proteome</keyword>
<dbReference type="Proteomes" id="UP001187734">
    <property type="component" value="Unassembled WGS sequence"/>
</dbReference>
<sequence>MAESHDYSSFLPTPPQTQLPSQQQQTRTGPQSDESRAIREAARQRLQEQRRREREAIRDQQQTVRWVQKEERRRQRVERIRQQELERERHPQAEERRQWLERHRRRQEEEARRREELASHTRKRRRRAREARQELDLPNPEYESFLGHPRSLKRAKTDNNQRRRQPRQDGPSGTIPAQQAAPPDLMSMEMIMRHKEALRRLMQAVEQSFQEKQAVSNRRDWCNPVPANPWR</sequence>
<name>A0AAE8SQ51_9HYPO</name>
<protein>
    <submittedName>
        <fullName evidence="2">Uncharacterized protein</fullName>
    </submittedName>
</protein>
<feature type="region of interest" description="Disordered" evidence="1">
    <location>
        <begin position="1"/>
        <end position="37"/>
    </location>
</feature>
<proteinExistence type="predicted"/>
<feature type="region of interest" description="Disordered" evidence="1">
    <location>
        <begin position="43"/>
        <end position="62"/>
    </location>
</feature>
<feature type="compositionally biased region" description="Basic and acidic residues" evidence="1">
    <location>
        <begin position="67"/>
        <end position="119"/>
    </location>
</feature>
<dbReference type="AlphaFoldDB" id="A0AAE8SQ51"/>
<gene>
    <name evidence="2" type="ORF">FTOL_13679</name>
</gene>
<evidence type="ECO:0000313" key="3">
    <source>
        <dbReference type="Proteomes" id="UP001187734"/>
    </source>
</evidence>
<accession>A0AAE8SQ51</accession>
<feature type="compositionally biased region" description="Basic and acidic residues" evidence="1">
    <location>
        <begin position="43"/>
        <end position="58"/>
    </location>
</feature>
<feature type="region of interest" description="Disordered" evidence="1">
    <location>
        <begin position="212"/>
        <end position="231"/>
    </location>
</feature>
<reference evidence="2" key="1">
    <citation type="submission" date="2018-03" db="EMBL/GenBank/DDBJ databases">
        <authorList>
            <person name="Guldener U."/>
        </authorList>
    </citation>
    <scope>NUCLEOTIDE SEQUENCE</scope>
</reference>
<feature type="region of interest" description="Disordered" evidence="1">
    <location>
        <begin position="67"/>
        <end position="183"/>
    </location>
</feature>
<evidence type="ECO:0000256" key="1">
    <source>
        <dbReference type="SAM" id="MobiDB-lite"/>
    </source>
</evidence>